<evidence type="ECO:0000313" key="2">
    <source>
        <dbReference type="EMBL" id="GEP95461.1"/>
    </source>
</evidence>
<evidence type="ECO:0000259" key="1">
    <source>
        <dbReference type="Pfam" id="PF06445"/>
    </source>
</evidence>
<dbReference type="Proteomes" id="UP000321436">
    <property type="component" value="Unassembled WGS sequence"/>
</dbReference>
<dbReference type="RefSeq" id="WP_146859726.1">
    <property type="nucleotide sequence ID" value="NZ_BKAU01000001.1"/>
</dbReference>
<accession>A0A512RID8</accession>
<evidence type="ECO:0000313" key="3">
    <source>
        <dbReference type="Proteomes" id="UP000321436"/>
    </source>
</evidence>
<dbReference type="InterPro" id="IPR011256">
    <property type="entry name" value="Reg_factor_effector_dom_sf"/>
</dbReference>
<dbReference type="Pfam" id="PF06445">
    <property type="entry name" value="GyrI-like"/>
    <property type="match status" value="1"/>
</dbReference>
<dbReference type="SUPFAM" id="SSF55136">
    <property type="entry name" value="Probable bacterial effector-binding domain"/>
    <property type="match status" value="1"/>
</dbReference>
<sequence>MQKTDLSKEQKHYYKAKTTPELVTIAPADFLTIEGAGDPNGPLFAAKVKAIYTVAYTVKKIFRLQGNDFKVPAFEGYWWTDSGKQVIDVPKDEWRWKLVMQMPEFVTIHDCRQAVALAGNKKTAHLNELQFERLPGGLAVQILHTGPYSGETANIMKLLEYIRQHHLETSGLHHEIYLSNALRTQPEKLKTILRIEVRKK</sequence>
<comment type="caution">
    <text evidence="2">The sequence shown here is derived from an EMBL/GenBank/DDBJ whole genome shotgun (WGS) entry which is preliminary data.</text>
</comment>
<keyword evidence="3" id="KW-1185">Reference proteome</keyword>
<dbReference type="Gene3D" id="3.20.80.10">
    <property type="entry name" value="Regulatory factor, effector binding domain"/>
    <property type="match status" value="1"/>
</dbReference>
<gene>
    <name evidence="2" type="ORF">CCY01nite_17210</name>
</gene>
<proteinExistence type="predicted"/>
<dbReference type="AlphaFoldDB" id="A0A512RID8"/>
<dbReference type="OrthoDB" id="4772335at2"/>
<organism evidence="2 3">
    <name type="scientific">Chitinophaga cymbidii</name>
    <dbReference type="NCBI Taxonomy" id="1096750"/>
    <lineage>
        <taxon>Bacteria</taxon>
        <taxon>Pseudomonadati</taxon>
        <taxon>Bacteroidota</taxon>
        <taxon>Chitinophagia</taxon>
        <taxon>Chitinophagales</taxon>
        <taxon>Chitinophagaceae</taxon>
        <taxon>Chitinophaga</taxon>
    </lineage>
</organism>
<dbReference type="EMBL" id="BKAU01000001">
    <property type="protein sequence ID" value="GEP95461.1"/>
    <property type="molecule type" value="Genomic_DNA"/>
</dbReference>
<feature type="domain" description="GyrI-like small molecule binding" evidence="1">
    <location>
        <begin position="109"/>
        <end position="196"/>
    </location>
</feature>
<dbReference type="InterPro" id="IPR029442">
    <property type="entry name" value="GyrI-like"/>
</dbReference>
<name>A0A512RID8_9BACT</name>
<protein>
    <submittedName>
        <fullName evidence="2">Transcriptional regulator</fullName>
    </submittedName>
</protein>
<reference evidence="2 3" key="1">
    <citation type="submission" date="2019-07" db="EMBL/GenBank/DDBJ databases">
        <title>Whole genome shotgun sequence of Chitinophaga cymbidii NBRC 109752.</title>
        <authorList>
            <person name="Hosoyama A."/>
            <person name="Uohara A."/>
            <person name="Ohji S."/>
            <person name="Ichikawa N."/>
        </authorList>
    </citation>
    <scope>NUCLEOTIDE SEQUENCE [LARGE SCALE GENOMIC DNA]</scope>
    <source>
        <strain evidence="2 3">NBRC 109752</strain>
    </source>
</reference>